<sequence length="108" mass="12225">MRRMRMNSSDAHRKSSTMTSTSTSVPLPQRLLAIWRDVLDTHQVDSDGLTIDADLPDLGTRSILIIEIAMRIQREIGVDVPLETFIETRTIDQLAKSIMEMDPEADSR</sequence>
<feature type="region of interest" description="Disordered" evidence="3">
    <location>
        <begin position="1"/>
        <end position="25"/>
    </location>
</feature>
<dbReference type="PROSITE" id="PS50075">
    <property type="entry name" value="CARRIER"/>
    <property type="match status" value="1"/>
</dbReference>
<organism evidence="5">
    <name type="scientific">Streptomyces longisporoflavus</name>
    <dbReference type="NCBI Taxonomy" id="28044"/>
    <lineage>
        <taxon>Bacteria</taxon>
        <taxon>Bacillati</taxon>
        <taxon>Actinomycetota</taxon>
        <taxon>Actinomycetes</taxon>
        <taxon>Kitasatosporales</taxon>
        <taxon>Streptomycetaceae</taxon>
        <taxon>Streptomyces</taxon>
    </lineage>
</organism>
<dbReference type="AlphaFoldDB" id="D7F1L9"/>
<dbReference type="PANTHER" id="PTHR44845:SF6">
    <property type="entry name" value="BETA-ALANINE-ACTIVATING ENZYME"/>
    <property type="match status" value="1"/>
</dbReference>
<dbReference type="Gene3D" id="1.10.1200.10">
    <property type="entry name" value="ACP-like"/>
    <property type="match status" value="1"/>
</dbReference>
<feature type="domain" description="Carrier" evidence="4">
    <location>
        <begin position="25"/>
        <end position="102"/>
    </location>
</feature>
<gene>
    <name evidence="5" type="primary">tsn5</name>
</gene>
<dbReference type="EMBL" id="FJ462704">
    <property type="protein sequence ID" value="ACR50772.1"/>
    <property type="molecule type" value="Genomic_DNA"/>
</dbReference>
<evidence type="ECO:0000313" key="5">
    <source>
        <dbReference type="EMBL" id="ACR50772.1"/>
    </source>
</evidence>
<evidence type="ECO:0000256" key="1">
    <source>
        <dbReference type="ARBA" id="ARBA00022450"/>
    </source>
</evidence>
<keyword evidence="1" id="KW-0596">Phosphopantetheine</keyword>
<dbReference type="InterPro" id="IPR009081">
    <property type="entry name" value="PP-bd_ACP"/>
</dbReference>
<evidence type="ECO:0000259" key="4">
    <source>
        <dbReference type="PROSITE" id="PS50075"/>
    </source>
</evidence>
<dbReference type="InterPro" id="IPR036736">
    <property type="entry name" value="ACP-like_sf"/>
</dbReference>
<evidence type="ECO:0000256" key="3">
    <source>
        <dbReference type="SAM" id="MobiDB-lite"/>
    </source>
</evidence>
<dbReference type="PANTHER" id="PTHR44845">
    <property type="entry name" value="CARRIER DOMAIN-CONTAINING PROTEIN"/>
    <property type="match status" value="1"/>
</dbReference>
<name>D7F1L9_9ACTN</name>
<keyword evidence="2" id="KW-0597">Phosphoprotein</keyword>
<reference evidence="5" key="1">
    <citation type="submission" date="2008-11" db="EMBL/GenBank/DDBJ databases">
        <title>Different origins of the tetronate ring in near mirror-image antibiotics:evidence for convergent evolution?</title>
        <authorList>
            <person name="Demydchuk Y.A."/>
            <person name="Sun Y."/>
            <person name="Leadlay P.F."/>
        </authorList>
    </citation>
    <scope>NUCLEOTIDE SEQUENCE</scope>
    <source>
        <strain evidence="5">NCIMB 11426</strain>
    </source>
</reference>
<accession>D7F1L9</accession>
<dbReference type="SUPFAM" id="SSF47336">
    <property type="entry name" value="ACP-like"/>
    <property type="match status" value="1"/>
</dbReference>
<dbReference type="Pfam" id="PF00550">
    <property type="entry name" value="PP-binding"/>
    <property type="match status" value="1"/>
</dbReference>
<proteinExistence type="predicted"/>
<protein>
    <submittedName>
        <fullName evidence="5">Acyl carrier protein</fullName>
    </submittedName>
</protein>
<evidence type="ECO:0000256" key="2">
    <source>
        <dbReference type="ARBA" id="ARBA00022553"/>
    </source>
</evidence>